<name>G4TUK9_SERID</name>
<evidence type="ECO:0000256" key="1">
    <source>
        <dbReference type="SAM" id="MobiDB-lite"/>
    </source>
</evidence>
<accession>G4TUK9</accession>
<protein>
    <submittedName>
        <fullName evidence="2">Uncharacterized protein</fullName>
    </submittedName>
</protein>
<evidence type="ECO:0000313" key="2">
    <source>
        <dbReference type="EMBL" id="CCA75002.1"/>
    </source>
</evidence>
<feature type="compositionally biased region" description="Polar residues" evidence="1">
    <location>
        <begin position="47"/>
        <end position="56"/>
    </location>
</feature>
<dbReference type="HOGENOM" id="CLU_639538_0_0_1"/>
<evidence type="ECO:0000313" key="3">
    <source>
        <dbReference type="Proteomes" id="UP000007148"/>
    </source>
</evidence>
<feature type="region of interest" description="Disordered" evidence="1">
    <location>
        <begin position="260"/>
        <end position="279"/>
    </location>
</feature>
<feature type="region of interest" description="Disordered" evidence="1">
    <location>
        <begin position="1"/>
        <end position="92"/>
    </location>
</feature>
<feature type="compositionally biased region" description="Low complexity" evidence="1">
    <location>
        <begin position="68"/>
        <end position="82"/>
    </location>
</feature>
<dbReference type="EMBL" id="CAFZ01000384">
    <property type="protein sequence ID" value="CCA75002.1"/>
    <property type="molecule type" value="Genomic_DNA"/>
</dbReference>
<gene>
    <name evidence="2" type="ORF">PIIN_08989</name>
</gene>
<proteinExistence type="predicted"/>
<reference evidence="2 3" key="1">
    <citation type="journal article" date="2011" name="PLoS Pathog.">
        <title>Endophytic Life Strategies Decoded by Genome and Transcriptome Analyses of the Mutualistic Root Symbiont Piriformospora indica.</title>
        <authorList>
            <person name="Zuccaro A."/>
            <person name="Lahrmann U."/>
            <person name="Guldener U."/>
            <person name="Langen G."/>
            <person name="Pfiffi S."/>
            <person name="Biedenkopf D."/>
            <person name="Wong P."/>
            <person name="Samans B."/>
            <person name="Grimm C."/>
            <person name="Basiewicz M."/>
            <person name="Murat C."/>
            <person name="Martin F."/>
            <person name="Kogel K.H."/>
        </authorList>
    </citation>
    <scope>NUCLEOTIDE SEQUENCE [LARGE SCALE GENOMIC DNA]</scope>
    <source>
        <strain evidence="2 3">DSM 11827</strain>
    </source>
</reference>
<dbReference type="InParanoid" id="G4TUK9"/>
<sequence length="429" mass="48653">MLHSSPEQEEPFPFLPPSANWKGVKKANPRHNPSQYQPRADRHTRSHAAQPTSTKDSMAKTRKNLAYSRKMSLSTSSSSSRSATPRKFRRSMRGDVAPVKALSIKKRAPANDGHTYSHIDCAAPKLRLQRKRRVNKRGSTSEVDHDFMRRGPKTSRVNPKTIKDASLRLEDKKLRRRSRVYEEPGTIHDLPLVLAGDRSYECLVQWESEKEEFDSAEKLWRKLEQECGIMSPCPNNGEGNSKAQRGRWKVKVVETPVLPGLIHEQAEQNDPSGRTKDPLYTNDNAEHFIPASGVLQEADDIIPSLSTYHRLASTVVRRRTTRQHSARLKHRQSRCAVHAHVKQIIQGLWEETFEEEGAVWCQEMMRLQTLSRSRSKMSRSQSRRPTTDEYEQLSGIKLGSSLNIGLGITMGRSTSVKSAGAESLIDLYT</sequence>
<organism evidence="2 3">
    <name type="scientific">Serendipita indica (strain DSM 11827)</name>
    <name type="common">Root endophyte fungus</name>
    <name type="synonym">Piriformospora indica</name>
    <dbReference type="NCBI Taxonomy" id="1109443"/>
    <lineage>
        <taxon>Eukaryota</taxon>
        <taxon>Fungi</taxon>
        <taxon>Dikarya</taxon>
        <taxon>Basidiomycota</taxon>
        <taxon>Agaricomycotina</taxon>
        <taxon>Agaricomycetes</taxon>
        <taxon>Sebacinales</taxon>
        <taxon>Serendipitaceae</taxon>
        <taxon>Serendipita</taxon>
    </lineage>
</organism>
<feature type="region of interest" description="Disordered" evidence="1">
    <location>
        <begin position="131"/>
        <end position="158"/>
    </location>
</feature>
<dbReference type="OrthoDB" id="3270547at2759"/>
<dbReference type="AlphaFoldDB" id="G4TUK9"/>
<dbReference type="Proteomes" id="UP000007148">
    <property type="component" value="Unassembled WGS sequence"/>
</dbReference>
<comment type="caution">
    <text evidence="2">The sequence shown here is derived from an EMBL/GenBank/DDBJ whole genome shotgun (WGS) entry which is preliminary data.</text>
</comment>
<keyword evidence="3" id="KW-1185">Reference proteome</keyword>
<feature type="region of interest" description="Disordered" evidence="1">
    <location>
        <begin position="371"/>
        <end position="392"/>
    </location>
</feature>